<protein>
    <submittedName>
        <fullName evidence="1">Uncharacterized protein</fullName>
    </submittedName>
</protein>
<organism evidence="1 2">
    <name type="scientific">Dallia pectoralis</name>
    <name type="common">Alaska blackfish</name>
    <dbReference type="NCBI Taxonomy" id="75939"/>
    <lineage>
        <taxon>Eukaryota</taxon>
        <taxon>Metazoa</taxon>
        <taxon>Chordata</taxon>
        <taxon>Craniata</taxon>
        <taxon>Vertebrata</taxon>
        <taxon>Euteleostomi</taxon>
        <taxon>Actinopterygii</taxon>
        <taxon>Neopterygii</taxon>
        <taxon>Teleostei</taxon>
        <taxon>Protacanthopterygii</taxon>
        <taxon>Esociformes</taxon>
        <taxon>Umbridae</taxon>
        <taxon>Dallia</taxon>
    </lineage>
</organism>
<comment type="caution">
    <text evidence="1">The sequence shown here is derived from an EMBL/GenBank/DDBJ whole genome shotgun (WGS) entry which is preliminary data.</text>
</comment>
<dbReference type="EMBL" id="CM055760">
    <property type="protein sequence ID" value="KAJ7987257.1"/>
    <property type="molecule type" value="Genomic_DNA"/>
</dbReference>
<proteinExistence type="predicted"/>
<name>A0ACC2F7J6_DALPE</name>
<keyword evidence="2" id="KW-1185">Reference proteome</keyword>
<sequence length="70" mass="7692">MPRLDDGGPFLMTGSSSRGTSLNQRLICTRLPTASELSPWLKVSLLISDTHPARQSYNHGPDRGRQRGIS</sequence>
<evidence type="ECO:0000313" key="2">
    <source>
        <dbReference type="Proteomes" id="UP001157502"/>
    </source>
</evidence>
<reference evidence="1" key="1">
    <citation type="submission" date="2021-05" db="EMBL/GenBank/DDBJ databases">
        <authorList>
            <person name="Pan Q."/>
            <person name="Jouanno E."/>
            <person name="Zahm M."/>
            <person name="Klopp C."/>
            <person name="Cabau C."/>
            <person name="Louis A."/>
            <person name="Berthelot C."/>
            <person name="Parey E."/>
            <person name="Roest Crollius H."/>
            <person name="Montfort J."/>
            <person name="Robinson-Rechavi M."/>
            <person name="Bouchez O."/>
            <person name="Lampietro C."/>
            <person name="Lopez Roques C."/>
            <person name="Donnadieu C."/>
            <person name="Postlethwait J."/>
            <person name="Bobe J."/>
            <person name="Dillon D."/>
            <person name="Chandos A."/>
            <person name="von Hippel F."/>
            <person name="Guiguen Y."/>
        </authorList>
    </citation>
    <scope>NUCLEOTIDE SEQUENCE</scope>
    <source>
        <strain evidence="1">YG-Jan2019</strain>
    </source>
</reference>
<dbReference type="Proteomes" id="UP001157502">
    <property type="component" value="Chromosome 33"/>
</dbReference>
<gene>
    <name evidence="1" type="ORF">DPEC_G00336860</name>
</gene>
<accession>A0ACC2F7J6</accession>
<evidence type="ECO:0000313" key="1">
    <source>
        <dbReference type="EMBL" id="KAJ7987257.1"/>
    </source>
</evidence>